<dbReference type="GO" id="GO:0020037">
    <property type="term" value="F:heme binding"/>
    <property type="evidence" value="ECO:0007669"/>
    <property type="project" value="InterPro"/>
</dbReference>
<feature type="signal peptide" evidence="4">
    <location>
        <begin position="1"/>
        <end position="19"/>
    </location>
</feature>
<feature type="chain" id="PRO_5030536475" evidence="4">
    <location>
        <begin position="20"/>
        <end position="235"/>
    </location>
</feature>
<gene>
    <name evidence="5" type="ORF">HKN21_12835</name>
</gene>
<evidence type="ECO:0000256" key="2">
    <source>
        <dbReference type="ARBA" id="ARBA00022525"/>
    </source>
</evidence>
<name>A0A7Y2H333_UNCEI</name>
<accession>A0A7Y2H333</accession>
<reference evidence="5 6" key="1">
    <citation type="submission" date="2020-03" db="EMBL/GenBank/DDBJ databases">
        <title>Metabolic flexibility allows generalist bacteria to become dominant in a frequently disturbed ecosystem.</title>
        <authorList>
            <person name="Chen Y.-J."/>
            <person name="Leung P.M."/>
            <person name="Bay S.K."/>
            <person name="Hugenholtz P."/>
            <person name="Kessler A.J."/>
            <person name="Shelley G."/>
            <person name="Waite D.W."/>
            <person name="Cook P.L."/>
            <person name="Greening C."/>
        </authorList>
    </citation>
    <scope>NUCLEOTIDE SEQUENCE [LARGE SCALE GENOMIC DNA]</scope>
    <source>
        <strain evidence="5">SS_bin_28</strain>
    </source>
</reference>
<comment type="caution">
    <text evidence="5">The sequence shown here is derived from an EMBL/GenBank/DDBJ whole genome shotgun (WGS) entry which is preliminary data.</text>
</comment>
<dbReference type="PRINTS" id="PR00457">
    <property type="entry name" value="ANPEROXIDASE"/>
</dbReference>
<evidence type="ECO:0000256" key="3">
    <source>
        <dbReference type="ARBA" id="ARBA00023180"/>
    </source>
</evidence>
<organism evidence="5 6">
    <name type="scientific">Eiseniibacteriota bacterium</name>
    <dbReference type="NCBI Taxonomy" id="2212470"/>
    <lineage>
        <taxon>Bacteria</taxon>
        <taxon>Candidatus Eiseniibacteriota</taxon>
    </lineage>
</organism>
<dbReference type="Pfam" id="PF03098">
    <property type="entry name" value="An_peroxidase"/>
    <property type="match status" value="1"/>
</dbReference>
<keyword evidence="2" id="KW-0964">Secreted</keyword>
<dbReference type="PANTHER" id="PTHR11475">
    <property type="entry name" value="OXIDASE/PEROXIDASE"/>
    <property type="match status" value="1"/>
</dbReference>
<dbReference type="InterPro" id="IPR019791">
    <property type="entry name" value="Haem_peroxidase_animal"/>
</dbReference>
<dbReference type="PANTHER" id="PTHR11475:SF4">
    <property type="entry name" value="CHORION PEROXIDASE"/>
    <property type="match status" value="1"/>
</dbReference>
<comment type="subcellular location">
    <subcellularLocation>
        <location evidence="1">Secreted</location>
    </subcellularLocation>
</comment>
<dbReference type="InterPro" id="IPR010255">
    <property type="entry name" value="Haem_peroxidase_sf"/>
</dbReference>
<evidence type="ECO:0000313" key="6">
    <source>
        <dbReference type="Proteomes" id="UP000547674"/>
    </source>
</evidence>
<dbReference type="GO" id="GO:0005576">
    <property type="term" value="C:extracellular region"/>
    <property type="evidence" value="ECO:0007669"/>
    <property type="project" value="UniProtKB-SubCell"/>
</dbReference>
<proteinExistence type="predicted"/>
<evidence type="ECO:0000256" key="1">
    <source>
        <dbReference type="ARBA" id="ARBA00004613"/>
    </source>
</evidence>
<keyword evidence="4" id="KW-0732">Signal</keyword>
<dbReference type="AlphaFoldDB" id="A0A7Y2H333"/>
<dbReference type="PROSITE" id="PS50292">
    <property type="entry name" value="PEROXIDASE_3"/>
    <property type="match status" value="1"/>
</dbReference>
<dbReference type="GO" id="GO:0006979">
    <property type="term" value="P:response to oxidative stress"/>
    <property type="evidence" value="ECO:0007669"/>
    <property type="project" value="InterPro"/>
</dbReference>
<protein>
    <submittedName>
        <fullName evidence="5">Peroxiredoxin</fullName>
    </submittedName>
</protein>
<dbReference type="SUPFAM" id="SSF48113">
    <property type="entry name" value="Heme-dependent peroxidases"/>
    <property type="match status" value="1"/>
</dbReference>
<sequence length="235" mass="25682">MIRALTLCLILCFAASAAAVGEALPEYRSIDGYGNNLSNPDWGSSYTPLIRVAPPTYADEVCLPPITASNPRAVSNIVCAQRGEMPNETSMTDLFWQWGQFLDHDIDLTPSHFPLEPYPIEIPAGDPQFDPEGTGTQSLTFFRSLHQPTEGVRQQVNVITAFIDGSQIYGSDEDRARALRALDGTGKLKTSAGNLLPYNEEGFVNAPNNSSRFFLAGDERANEQVGLIALHTVFM</sequence>
<dbReference type="InterPro" id="IPR037120">
    <property type="entry name" value="Haem_peroxidase_sf_animal"/>
</dbReference>
<dbReference type="GO" id="GO:0004601">
    <property type="term" value="F:peroxidase activity"/>
    <property type="evidence" value="ECO:0007669"/>
    <property type="project" value="InterPro"/>
</dbReference>
<feature type="non-terminal residue" evidence="5">
    <location>
        <position position="235"/>
    </location>
</feature>
<evidence type="ECO:0000313" key="5">
    <source>
        <dbReference type="EMBL" id="NNF07640.1"/>
    </source>
</evidence>
<keyword evidence="3" id="KW-0325">Glycoprotein</keyword>
<dbReference type="Proteomes" id="UP000547674">
    <property type="component" value="Unassembled WGS sequence"/>
</dbReference>
<evidence type="ECO:0000256" key="4">
    <source>
        <dbReference type="SAM" id="SignalP"/>
    </source>
</evidence>
<dbReference type="Gene3D" id="1.10.640.10">
    <property type="entry name" value="Haem peroxidase domain superfamily, animal type"/>
    <property type="match status" value="1"/>
</dbReference>
<dbReference type="EMBL" id="JABDJR010000513">
    <property type="protein sequence ID" value="NNF07640.1"/>
    <property type="molecule type" value="Genomic_DNA"/>
</dbReference>